<dbReference type="SUPFAM" id="SSF51445">
    <property type="entry name" value="(Trans)glycosidases"/>
    <property type="match status" value="1"/>
</dbReference>
<keyword evidence="6" id="KW-1185">Reference proteome</keyword>
<accession>A0A367YYB9</accession>
<dbReference type="PANTHER" id="PTHR11452">
    <property type="entry name" value="ALPHA-GALACTOSIDASE/ALPHA-N-ACETYLGALACTOSAMINIDASE"/>
    <property type="match status" value="1"/>
</dbReference>
<evidence type="ECO:0000313" key="5">
    <source>
        <dbReference type="EMBL" id="RCK70903.1"/>
    </source>
</evidence>
<dbReference type="InterPro" id="IPR017853">
    <property type="entry name" value="GH"/>
</dbReference>
<keyword evidence="3 4" id="KW-0326">Glycosidase</keyword>
<keyword evidence="2 4" id="KW-0378">Hydrolase</keyword>
<comment type="catalytic activity">
    <reaction evidence="4">
        <text>Hydrolysis of terminal, non-reducing alpha-D-galactose residues in alpha-D-galactosides, including galactose oligosaccharides, galactomannans and galactolipids.</text>
        <dbReference type="EC" id="3.2.1.22"/>
    </reaction>
</comment>
<dbReference type="InterPro" id="IPR002241">
    <property type="entry name" value="Glyco_hydro_27"/>
</dbReference>
<sequence>MAEHLLPHGWDTVVVDIQWYAASVGAGGYHADADVQLDRWGRSIPDVSRFPSAADGRGFAPLAEQVHALGLRFGVHIMRGIPRRAAEQRLPVLGTEVTAADLADPEQGCSWNLDNAGVRSEHPDAAAWYASVARQLADWGVDFVKADDMLWPYRAWDIETLSTELAATGRPIELSLSPGVDVSTTRAEHLAAHATMWRISSDLWDSWDDVLDMFTRLARWAPLSREGAFADADMLPLGRVGIRAEVGADRTSRLTWAEQRTLLTLWGVGRSPFFVGGDLPTSPPQTIALLQNPLLLAVNDAATGPREVLRERDHVVWTARLGEELVVAVFAIGPDRLRRTIPLASVAGEGRTRAREAWTGAEVDVTDGVVVDLASHDAALFLLS</sequence>
<dbReference type="PANTHER" id="PTHR11452:SF42">
    <property type="entry name" value="ALPHA-GALACTOSIDASE"/>
    <property type="match status" value="1"/>
</dbReference>
<dbReference type="PRINTS" id="PR00740">
    <property type="entry name" value="GLHYDRLASE27"/>
</dbReference>
<dbReference type="EMBL" id="QOUI01000002">
    <property type="protein sequence ID" value="RCK70903.1"/>
    <property type="molecule type" value="Genomic_DNA"/>
</dbReference>
<evidence type="ECO:0000256" key="2">
    <source>
        <dbReference type="ARBA" id="ARBA00022801"/>
    </source>
</evidence>
<dbReference type="Gene3D" id="3.20.20.70">
    <property type="entry name" value="Aldolase class I"/>
    <property type="match status" value="1"/>
</dbReference>
<reference evidence="5 6" key="1">
    <citation type="submission" date="2018-07" db="EMBL/GenBank/DDBJ databases">
        <title>Desertimonas flava gen. nov. sp. nov.</title>
        <authorList>
            <person name="Liu S."/>
        </authorList>
    </citation>
    <scope>NUCLEOTIDE SEQUENCE [LARGE SCALE GENOMIC DNA]</scope>
    <source>
        <strain evidence="5 6">16Sb5-5</strain>
    </source>
</reference>
<organism evidence="5 6">
    <name type="scientific">Desertihabitans brevis</name>
    <dbReference type="NCBI Taxonomy" id="2268447"/>
    <lineage>
        <taxon>Bacteria</taxon>
        <taxon>Bacillati</taxon>
        <taxon>Actinomycetota</taxon>
        <taxon>Actinomycetes</taxon>
        <taxon>Propionibacteriales</taxon>
        <taxon>Propionibacteriaceae</taxon>
        <taxon>Desertihabitans</taxon>
    </lineage>
</organism>
<dbReference type="CDD" id="cd14792">
    <property type="entry name" value="GH27"/>
    <property type="match status" value="1"/>
</dbReference>
<dbReference type="Pfam" id="PF16499">
    <property type="entry name" value="Melibiase_2"/>
    <property type="match status" value="1"/>
</dbReference>
<evidence type="ECO:0000256" key="1">
    <source>
        <dbReference type="ARBA" id="ARBA00009743"/>
    </source>
</evidence>
<evidence type="ECO:0000256" key="3">
    <source>
        <dbReference type="ARBA" id="ARBA00023295"/>
    </source>
</evidence>
<comment type="similarity">
    <text evidence="1 4">Belongs to the glycosyl hydrolase 27 family.</text>
</comment>
<dbReference type="InterPro" id="IPR013780">
    <property type="entry name" value="Glyco_hydro_b"/>
</dbReference>
<dbReference type="Proteomes" id="UP000252770">
    <property type="component" value="Unassembled WGS sequence"/>
</dbReference>
<dbReference type="InterPro" id="IPR013785">
    <property type="entry name" value="Aldolase_TIM"/>
</dbReference>
<proteinExistence type="inferred from homology"/>
<dbReference type="AlphaFoldDB" id="A0A367YYB9"/>
<evidence type="ECO:0000313" key="6">
    <source>
        <dbReference type="Proteomes" id="UP000252770"/>
    </source>
</evidence>
<comment type="caution">
    <text evidence="5">The sequence shown here is derived from an EMBL/GenBank/DDBJ whole genome shotgun (WGS) entry which is preliminary data.</text>
</comment>
<evidence type="ECO:0000256" key="4">
    <source>
        <dbReference type="RuleBase" id="RU361168"/>
    </source>
</evidence>
<name>A0A367YYB9_9ACTN</name>
<dbReference type="GO" id="GO:0005975">
    <property type="term" value="P:carbohydrate metabolic process"/>
    <property type="evidence" value="ECO:0007669"/>
    <property type="project" value="InterPro"/>
</dbReference>
<gene>
    <name evidence="5" type="ORF">DT076_05035</name>
</gene>
<protein>
    <recommendedName>
        <fullName evidence="4">Alpha-galactosidase</fullName>
        <ecNumber evidence="4">3.2.1.22</ecNumber>
    </recommendedName>
    <alternativeName>
        <fullName evidence="4">Melibiase</fullName>
    </alternativeName>
</protein>
<dbReference type="EC" id="3.2.1.22" evidence="4"/>
<dbReference type="Gene3D" id="2.60.40.1180">
    <property type="entry name" value="Golgi alpha-mannosidase II"/>
    <property type="match status" value="1"/>
</dbReference>
<dbReference type="GO" id="GO:0004557">
    <property type="term" value="F:alpha-galactosidase activity"/>
    <property type="evidence" value="ECO:0007669"/>
    <property type="project" value="UniProtKB-EC"/>
</dbReference>
<keyword evidence="4" id="KW-1015">Disulfide bond</keyword>